<evidence type="ECO:0008006" key="5">
    <source>
        <dbReference type="Google" id="ProtNLM"/>
    </source>
</evidence>
<feature type="transmembrane region" description="Helical" evidence="2">
    <location>
        <begin position="46"/>
        <end position="67"/>
    </location>
</feature>
<evidence type="ECO:0000256" key="1">
    <source>
        <dbReference type="SAM" id="MobiDB-lite"/>
    </source>
</evidence>
<keyword evidence="2" id="KW-0812">Transmembrane</keyword>
<feature type="compositionally biased region" description="Low complexity" evidence="1">
    <location>
        <begin position="25"/>
        <end position="35"/>
    </location>
</feature>
<evidence type="ECO:0000313" key="4">
    <source>
        <dbReference type="Proteomes" id="UP000830236"/>
    </source>
</evidence>
<dbReference type="Proteomes" id="UP000830236">
    <property type="component" value="Chromosome"/>
</dbReference>
<accession>A0A9E7D4T6</accession>
<dbReference type="AlphaFoldDB" id="A0A9E7D4T6"/>
<sequence>MATESGWHTEDFKAPPEGLRQEGVPKGAPAKPAAASRRPLTKKAKLCLAGALAVVLALIVGVVSVGATNSGRTPEAAVREYVQLISDGKYDEASKLVDPSSSSSDCKMLSSKTFSGVKGAVKFDSINNFKHDENSDTATVNVVVLVNGRPVKSELQLSKTSRGVNNWKVASPLLVNVQFQGHPYLYSYKIGSVVLDTGYREDVGYGSSISCKMYPGVYNIEGQSVNSEYVEINSVHKQFVAVGMQHGDSYSESDFYASFEFNKHFTVKPTEKLKTWALPQIQSRIKSCASISYPRKDNSCPFETWSPVVRFKALEVKTLPTALYSVAYVNGTSLITARADGVIRVTTTGSTGTSGQEISKTKDFYYNAVGIVDFDKERQPVLKWSVWDV</sequence>
<keyword evidence="2" id="KW-0472">Membrane</keyword>
<evidence type="ECO:0000313" key="3">
    <source>
        <dbReference type="EMBL" id="UQF79427.1"/>
    </source>
</evidence>
<proteinExistence type="predicted"/>
<feature type="region of interest" description="Disordered" evidence="1">
    <location>
        <begin position="1"/>
        <end position="36"/>
    </location>
</feature>
<evidence type="ECO:0000256" key="2">
    <source>
        <dbReference type="SAM" id="Phobius"/>
    </source>
</evidence>
<keyword evidence="2" id="KW-1133">Transmembrane helix</keyword>
<dbReference type="Gene3D" id="3.10.450.50">
    <property type="match status" value="1"/>
</dbReference>
<dbReference type="EMBL" id="CP097095">
    <property type="protein sequence ID" value="UQF79427.1"/>
    <property type="molecule type" value="Genomic_DNA"/>
</dbReference>
<gene>
    <name evidence="3" type="ORF">M3I41_07510</name>
</gene>
<dbReference type="KEGG" id="agh:M3I41_07510"/>
<organism evidence="3 4">
    <name type="scientific">Actinomyces graevenitzii</name>
    <dbReference type="NCBI Taxonomy" id="55565"/>
    <lineage>
        <taxon>Bacteria</taxon>
        <taxon>Bacillati</taxon>
        <taxon>Actinomycetota</taxon>
        <taxon>Actinomycetes</taxon>
        <taxon>Actinomycetales</taxon>
        <taxon>Actinomycetaceae</taxon>
        <taxon>Actinomyces</taxon>
    </lineage>
</organism>
<protein>
    <recommendedName>
        <fullName evidence="5">DUF4878 domain-containing protein</fullName>
    </recommendedName>
</protein>
<name>A0A9E7D4T6_9ACTO</name>
<reference evidence="3" key="1">
    <citation type="submission" date="2022-05" db="EMBL/GenBank/DDBJ databases">
        <title>Using nanopore sequencing to obtain complete genomes from saliva samples.</title>
        <authorList>
            <person name="Baker J.L."/>
        </authorList>
    </citation>
    <scope>NUCLEOTIDE SEQUENCE</scope>
    <source>
        <strain evidence="3">JCVI-JB-Ag32</strain>
    </source>
</reference>